<name>A0ACD3A2Q6_9AGAR</name>
<keyword evidence="2" id="KW-1185">Reference proteome</keyword>
<organism evidence="1 2">
    <name type="scientific">Pluteus cervinus</name>
    <dbReference type="NCBI Taxonomy" id="181527"/>
    <lineage>
        <taxon>Eukaryota</taxon>
        <taxon>Fungi</taxon>
        <taxon>Dikarya</taxon>
        <taxon>Basidiomycota</taxon>
        <taxon>Agaricomycotina</taxon>
        <taxon>Agaricomycetes</taxon>
        <taxon>Agaricomycetidae</taxon>
        <taxon>Agaricales</taxon>
        <taxon>Pluteineae</taxon>
        <taxon>Pluteaceae</taxon>
        <taxon>Pluteus</taxon>
    </lineage>
</organism>
<accession>A0ACD3A2Q6</accession>
<protein>
    <submittedName>
        <fullName evidence="1">Uncharacterized protein</fullName>
    </submittedName>
</protein>
<evidence type="ECO:0000313" key="1">
    <source>
        <dbReference type="EMBL" id="TFK59961.1"/>
    </source>
</evidence>
<dbReference type="EMBL" id="ML208857">
    <property type="protein sequence ID" value="TFK59961.1"/>
    <property type="molecule type" value="Genomic_DNA"/>
</dbReference>
<gene>
    <name evidence="1" type="ORF">BDN72DRAFT_864726</name>
</gene>
<evidence type="ECO:0000313" key="2">
    <source>
        <dbReference type="Proteomes" id="UP000308600"/>
    </source>
</evidence>
<sequence>MTSWRLIRRQERPQQPVPLRSAKFDKAKSLGSDEDSRGGGTLFVRRVFGEGRLNELMGYLFNRPTWFDLVANLDIDDWLNECGSTTVGGVDNDLSTSIGSCAVTGVSGGTGVDGEGKGGDDTGVGLENKVPWTLDRSGVAFNNGDDVKDGLIPPPTDPDLSTSKGSDTAKYHHLGHPSPLLLKSPWCGATESLSGFRGEVGGEIPRRVWTTIHSAGNVEGTVIVFDGGGGDAGGDEGREGGGTSFEPGSYSYELVGGDVRGRT</sequence>
<dbReference type="Proteomes" id="UP000308600">
    <property type="component" value="Unassembled WGS sequence"/>
</dbReference>
<proteinExistence type="predicted"/>
<reference evidence="1 2" key="1">
    <citation type="journal article" date="2019" name="Nat. Ecol. Evol.">
        <title>Megaphylogeny resolves global patterns of mushroom evolution.</title>
        <authorList>
            <person name="Varga T."/>
            <person name="Krizsan K."/>
            <person name="Foldi C."/>
            <person name="Dima B."/>
            <person name="Sanchez-Garcia M."/>
            <person name="Sanchez-Ramirez S."/>
            <person name="Szollosi G.J."/>
            <person name="Szarkandi J.G."/>
            <person name="Papp V."/>
            <person name="Albert L."/>
            <person name="Andreopoulos W."/>
            <person name="Angelini C."/>
            <person name="Antonin V."/>
            <person name="Barry K.W."/>
            <person name="Bougher N.L."/>
            <person name="Buchanan P."/>
            <person name="Buyck B."/>
            <person name="Bense V."/>
            <person name="Catcheside P."/>
            <person name="Chovatia M."/>
            <person name="Cooper J."/>
            <person name="Damon W."/>
            <person name="Desjardin D."/>
            <person name="Finy P."/>
            <person name="Geml J."/>
            <person name="Haridas S."/>
            <person name="Hughes K."/>
            <person name="Justo A."/>
            <person name="Karasinski D."/>
            <person name="Kautmanova I."/>
            <person name="Kiss B."/>
            <person name="Kocsube S."/>
            <person name="Kotiranta H."/>
            <person name="LaButti K.M."/>
            <person name="Lechner B.E."/>
            <person name="Liimatainen K."/>
            <person name="Lipzen A."/>
            <person name="Lukacs Z."/>
            <person name="Mihaltcheva S."/>
            <person name="Morgado L.N."/>
            <person name="Niskanen T."/>
            <person name="Noordeloos M.E."/>
            <person name="Ohm R.A."/>
            <person name="Ortiz-Santana B."/>
            <person name="Ovrebo C."/>
            <person name="Racz N."/>
            <person name="Riley R."/>
            <person name="Savchenko A."/>
            <person name="Shiryaev A."/>
            <person name="Soop K."/>
            <person name="Spirin V."/>
            <person name="Szebenyi C."/>
            <person name="Tomsovsky M."/>
            <person name="Tulloss R.E."/>
            <person name="Uehling J."/>
            <person name="Grigoriev I.V."/>
            <person name="Vagvolgyi C."/>
            <person name="Papp T."/>
            <person name="Martin F.M."/>
            <person name="Miettinen O."/>
            <person name="Hibbett D.S."/>
            <person name="Nagy L.G."/>
        </authorList>
    </citation>
    <scope>NUCLEOTIDE SEQUENCE [LARGE SCALE GENOMIC DNA]</scope>
    <source>
        <strain evidence="1 2">NL-1719</strain>
    </source>
</reference>